<proteinExistence type="predicted"/>
<comment type="caution">
    <text evidence="1">The sequence shown here is derived from an EMBL/GenBank/DDBJ whole genome shotgun (WGS) entry which is preliminary data.</text>
</comment>
<gene>
    <name evidence="1" type="ORF">DWE98_25410</name>
</gene>
<dbReference type="Proteomes" id="UP000255207">
    <property type="component" value="Unassembled WGS sequence"/>
</dbReference>
<accession>A0A370KZ74</accession>
<sequence>MDRWITTSALGRNRRLNAVEGTLLTDGVSIVITVSRTTQGSSRDFAVTCVVVPIEIMAVLTRGLLS</sequence>
<keyword evidence="2" id="KW-1185">Reference proteome</keyword>
<name>A0A370KZ74_9HYPH</name>
<evidence type="ECO:0000313" key="2">
    <source>
        <dbReference type="Proteomes" id="UP000255207"/>
    </source>
</evidence>
<dbReference type="AlphaFoldDB" id="A0A370KZ74"/>
<organism evidence="1 2">
    <name type="scientific">Bosea caraganae</name>
    <dbReference type="NCBI Taxonomy" id="2763117"/>
    <lineage>
        <taxon>Bacteria</taxon>
        <taxon>Pseudomonadati</taxon>
        <taxon>Pseudomonadota</taxon>
        <taxon>Alphaproteobacteria</taxon>
        <taxon>Hyphomicrobiales</taxon>
        <taxon>Boseaceae</taxon>
        <taxon>Bosea</taxon>
    </lineage>
</organism>
<protein>
    <submittedName>
        <fullName evidence="1">Uncharacterized protein</fullName>
    </submittedName>
</protein>
<dbReference type="EMBL" id="QQTP01000020">
    <property type="protein sequence ID" value="RDJ20301.1"/>
    <property type="molecule type" value="Genomic_DNA"/>
</dbReference>
<evidence type="ECO:0000313" key="1">
    <source>
        <dbReference type="EMBL" id="RDJ20301.1"/>
    </source>
</evidence>
<reference evidence="2" key="1">
    <citation type="submission" date="2018-07" db="EMBL/GenBank/DDBJ databases">
        <authorList>
            <person name="Safronova V.I."/>
            <person name="Chirak E.R."/>
            <person name="Sazanova A.L."/>
        </authorList>
    </citation>
    <scope>NUCLEOTIDE SEQUENCE [LARGE SCALE GENOMIC DNA]</scope>
    <source>
        <strain evidence="2">RCAM04685</strain>
    </source>
</reference>